<evidence type="ECO:0000256" key="8">
    <source>
        <dbReference type="PROSITE-ProRule" id="PRU00433"/>
    </source>
</evidence>
<accession>A0ABT7VSI9</accession>
<comment type="caution">
    <text evidence="10">The sequence shown here is derived from an EMBL/GenBank/DDBJ whole genome shotgun (WGS) entry which is preliminary data.</text>
</comment>
<keyword evidence="3 8" id="KW-0349">Heme</keyword>
<evidence type="ECO:0000256" key="6">
    <source>
        <dbReference type="ARBA" id="ARBA00022982"/>
    </source>
</evidence>
<keyword evidence="7 8" id="KW-0408">Iron</keyword>
<evidence type="ECO:0000256" key="3">
    <source>
        <dbReference type="ARBA" id="ARBA00022617"/>
    </source>
</evidence>
<keyword evidence="5" id="KW-0574">Periplasm</keyword>
<evidence type="ECO:0000259" key="9">
    <source>
        <dbReference type="PROSITE" id="PS51007"/>
    </source>
</evidence>
<keyword evidence="6" id="KW-0249">Electron transport</keyword>
<keyword evidence="11" id="KW-1185">Reference proteome</keyword>
<dbReference type="Proteomes" id="UP001171945">
    <property type="component" value="Unassembled WGS sequence"/>
</dbReference>
<evidence type="ECO:0000256" key="4">
    <source>
        <dbReference type="ARBA" id="ARBA00022723"/>
    </source>
</evidence>
<dbReference type="EMBL" id="JAUCGM010000052">
    <property type="protein sequence ID" value="MDM8562078.1"/>
    <property type="molecule type" value="Genomic_DNA"/>
</dbReference>
<dbReference type="InterPro" id="IPR009056">
    <property type="entry name" value="Cyt_c-like_dom"/>
</dbReference>
<feature type="non-terminal residue" evidence="10">
    <location>
        <position position="1"/>
    </location>
</feature>
<reference evidence="10" key="1">
    <citation type="submission" date="2023-06" db="EMBL/GenBank/DDBJ databases">
        <title>Uncultivated large filamentous bacteria from sulfidic sediments reveal new species and different genomic features in energy metabolism and defense.</title>
        <authorList>
            <person name="Fonseca A."/>
        </authorList>
    </citation>
    <scope>NUCLEOTIDE SEQUENCE</scope>
    <source>
        <strain evidence="10">HSG4</strain>
    </source>
</reference>
<organism evidence="10 11">
    <name type="scientific">Candidatus Marithioploca araucensis</name>
    <dbReference type="NCBI Taxonomy" id="70273"/>
    <lineage>
        <taxon>Bacteria</taxon>
        <taxon>Pseudomonadati</taxon>
        <taxon>Pseudomonadota</taxon>
        <taxon>Gammaproteobacteria</taxon>
        <taxon>Thiotrichales</taxon>
        <taxon>Thiotrichaceae</taxon>
        <taxon>Candidatus Marithioploca</taxon>
    </lineage>
</organism>
<dbReference type="InterPro" id="IPR024167">
    <property type="entry name" value="Cytochrome_c4-like"/>
</dbReference>
<evidence type="ECO:0000313" key="10">
    <source>
        <dbReference type="EMBL" id="MDM8562078.1"/>
    </source>
</evidence>
<keyword evidence="4 8" id="KW-0479">Metal-binding</keyword>
<evidence type="ECO:0000256" key="1">
    <source>
        <dbReference type="ARBA" id="ARBA00004418"/>
    </source>
</evidence>
<comment type="subcellular location">
    <subcellularLocation>
        <location evidence="1">Periplasm</location>
    </subcellularLocation>
</comment>
<protein>
    <recommendedName>
        <fullName evidence="9">Cytochrome c domain-containing protein</fullName>
    </recommendedName>
</protein>
<proteinExistence type="predicted"/>
<keyword evidence="2" id="KW-0813">Transport</keyword>
<sequence>ATTWANDDRSFMLVSHCTVCHGPNGSSLGPATPTIAGMTPLTFVKAMKEYRDEKRPSTVMKHLAKGYTDEDYKIMGDYFAKQKSVPPLQTVDGDKVKKGAKLHKKYCEECHINESVYTAKSTIIVGQWMPYLRLTLDDFITGHRELPLSVLQVIRAMLKAEGKESIDDLVHFYASQVE</sequence>
<evidence type="ECO:0000256" key="7">
    <source>
        <dbReference type="ARBA" id="ARBA00023004"/>
    </source>
</evidence>
<dbReference type="Gene3D" id="1.10.760.10">
    <property type="entry name" value="Cytochrome c-like domain"/>
    <property type="match status" value="2"/>
</dbReference>
<name>A0ABT7VSI9_9GAMM</name>
<gene>
    <name evidence="10" type="ORF">QUF54_01870</name>
</gene>
<dbReference type="SUPFAM" id="SSF46626">
    <property type="entry name" value="Cytochrome c"/>
    <property type="match status" value="2"/>
</dbReference>
<dbReference type="InterPro" id="IPR036909">
    <property type="entry name" value="Cyt_c-like_dom_sf"/>
</dbReference>
<evidence type="ECO:0000256" key="5">
    <source>
        <dbReference type="ARBA" id="ARBA00022764"/>
    </source>
</evidence>
<dbReference type="PIRSF" id="PIRSF000005">
    <property type="entry name" value="Cytochrome_c4"/>
    <property type="match status" value="1"/>
</dbReference>
<dbReference type="PANTHER" id="PTHR33751:SF9">
    <property type="entry name" value="CYTOCHROME C4"/>
    <property type="match status" value="1"/>
</dbReference>
<dbReference type="InterPro" id="IPR050597">
    <property type="entry name" value="Cytochrome_c_Oxidase_Subunit"/>
</dbReference>
<dbReference type="PROSITE" id="PS51007">
    <property type="entry name" value="CYTC"/>
    <property type="match status" value="1"/>
</dbReference>
<dbReference type="PANTHER" id="PTHR33751">
    <property type="entry name" value="CBB3-TYPE CYTOCHROME C OXIDASE SUBUNIT FIXP"/>
    <property type="match status" value="1"/>
</dbReference>
<evidence type="ECO:0000313" key="11">
    <source>
        <dbReference type="Proteomes" id="UP001171945"/>
    </source>
</evidence>
<evidence type="ECO:0000256" key="2">
    <source>
        <dbReference type="ARBA" id="ARBA00022448"/>
    </source>
</evidence>
<feature type="domain" description="Cytochrome c" evidence="9">
    <location>
        <begin position="2"/>
        <end position="83"/>
    </location>
</feature>